<dbReference type="SMART" id="SM00354">
    <property type="entry name" value="HTH_LACI"/>
    <property type="match status" value="1"/>
</dbReference>
<organism evidence="5 6">
    <name type="scientific">Pedobacter alpinus</name>
    <dbReference type="NCBI Taxonomy" id="1590643"/>
    <lineage>
        <taxon>Bacteria</taxon>
        <taxon>Pseudomonadati</taxon>
        <taxon>Bacteroidota</taxon>
        <taxon>Sphingobacteriia</taxon>
        <taxon>Sphingobacteriales</taxon>
        <taxon>Sphingobacteriaceae</taxon>
        <taxon>Pedobacter</taxon>
    </lineage>
</organism>
<dbReference type="RefSeq" id="WP_379044240.1">
    <property type="nucleotide sequence ID" value="NZ_JBHSKW010000038.1"/>
</dbReference>
<keyword evidence="2 5" id="KW-0238">DNA-binding</keyword>
<dbReference type="InterPro" id="IPR028082">
    <property type="entry name" value="Peripla_BP_I"/>
</dbReference>
<evidence type="ECO:0000313" key="5">
    <source>
        <dbReference type="EMBL" id="MFD2732132.1"/>
    </source>
</evidence>
<evidence type="ECO:0000256" key="3">
    <source>
        <dbReference type="ARBA" id="ARBA00023163"/>
    </source>
</evidence>
<evidence type="ECO:0000256" key="2">
    <source>
        <dbReference type="ARBA" id="ARBA00023125"/>
    </source>
</evidence>
<dbReference type="PANTHER" id="PTHR30146">
    <property type="entry name" value="LACI-RELATED TRANSCRIPTIONAL REPRESSOR"/>
    <property type="match status" value="1"/>
</dbReference>
<dbReference type="Pfam" id="PF00356">
    <property type="entry name" value="LacI"/>
    <property type="match status" value="1"/>
</dbReference>
<evidence type="ECO:0000259" key="4">
    <source>
        <dbReference type="PROSITE" id="PS50932"/>
    </source>
</evidence>
<dbReference type="InterPro" id="IPR001761">
    <property type="entry name" value="Peripla_BP/Lac1_sug-bd_dom"/>
</dbReference>
<evidence type="ECO:0000256" key="1">
    <source>
        <dbReference type="ARBA" id="ARBA00023015"/>
    </source>
</evidence>
<proteinExistence type="predicted"/>
<name>A0ABW5TS64_9SPHI</name>
<dbReference type="PANTHER" id="PTHR30146:SF109">
    <property type="entry name" value="HTH-TYPE TRANSCRIPTIONAL REGULATOR GALS"/>
    <property type="match status" value="1"/>
</dbReference>
<dbReference type="SUPFAM" id="SSF47413">
    <property type="entry name" value="lambda repressor-like DNA-binding domains"/>
    <property type="match status" value="1"/>
</dbReference>
<dbReference type="Gene3D" id="1.10.260.40">
    <property type="entry name" value="lambda repressor-like DNA-binding domains"/>
    <property type="match status" value="1"/>
</dbReference>
<evidence type="ECO:0000313" key="6">
    <source>
        <dbReference type="Proteomes" id="UP001597546"/>
    </source>
</evidence>
<keyword evidence="6" id="KW-1185">Reference proteome</keyword>
<dbReference type="InterPro" id="IPR010982">
    <property type="entry name" value="Lambda_DNA-bd_dom_sf"/>
</dbReference>
<dbReference type="InterPro" id="IPR000843">
    <property type="entry name" value="HTH_LacI"/>
</dbReference>
<dbReference type="CDD" id="cd06267">
    <property type="entry name" value="PBP1_LacI_sugar_binding-like"/>
    <property type="match status" value="1"/>
</dbReference>
<gene>
    <name evidence="5" type="ORF">ACFSSE_10505</name>
</gene>
<dbReference type="EMBL" id="JBHULV010000031">
    <property type="protein sequence ID" value="MFD2732132.1"/>
    <property type="molecule type" value="Genomic_DNA"/>
</dbReference>
<dbReference type="Pfam" id="PF00532">
    <property type="entry name" value="Peripla_BP_1"/>
    <property type="match status" value="1"/>
</dbReference>
<dbReference type="SUPFAM" id="SSF53822">
    <property type="entry name" value="Periplasmic binding protein-like I"/>
    <property type="match status" value="1"/>
</dbReference>
<feature type="domain" description="HTH lacI-type" evidence="4">
    <location>
        <begin position="8"/>
        <end position="62"/>
    </location>
</feature>
<protein>
    <submittedName>
        <fullName evidence="5">LacI family DNA-binding transcriptional regulator</fullName>
    </submittedName>
</protein>
<dbReference type="GO" id="GO:0003677">
    <property type="term" value="F:DNA binding"/>
    <property type="evidence" value="ECO:0007669"/>
    <property type="project" value="UniProtKB-KW"/>
</dbReference>
<dbReference type="Proteomes" id="UP001597546">
    <property type="component" value="Unassembled WGS sequence"/>
</dbReference>
<keyword evidence="3" id="KW-0804">Transcription</keyword>
<keyword evidence="1" id="KW-0805">Transcription regulation</keyword>
<comment type="caution">
    <text evidence="5">The sequence shown here is derived from an EMBL/GenBank/DDBJ whole genome shotgun (WGS) entry which is preliminary data.</text>
</comment>
<dbReference type="PROSITE" id="PS50932">
    <property type="entry name" value="HTH_LACI_2"/>
    <property type="match status" value="1"/>
</dbReference>
<dbReference type="Gene3D" id="3.40.50.2300">
    <property type="match status" value="2"/>
</dbReference>
<sequence>MMKKYKPITQKDIADALGLSISTVSRVLNNVYGIGDTTKKLVLDYAKETEYAPNPIALRLKKCRSFSIGVVVPEVASSYFSEVINGIESSAYRKGYHVIVTQTHESTRREMINIQQLVYQSIDGILVSLSSETVDISHFKALKEKGTPLVFFDRVPKDMDVTKIAVNNFQGAFEATEYLIRSGHKKIAHLTSCANLMITDERLNGYKAALSKYYVQFNANYFYCCESHGNVNFEVEKAVIHFMSLRERPEAILTVGDKVSVSCIKALNKFGFKIPHDISLVAFANITEADMFKTPLTTVSQPAFEIGKLAADKLIKQIEDKLACTEFETSILTTSFDRRSSAKLNLIR</sequence>
<dbReference type="CDD" id="cd01392">
    <property type="entry name" value="HTH_LacI"/>
    <property type="match status" value="1"/>
</dbReference>
<reference evidence="6" key="1">
    <citation type="journal article" date="2019" name="Int. J. Syst. Evol. Microbiol.">
        <title>The Global Catalogue of Microorganisms (GCM) 10K type strain sequencing project: providing services to taxonomists for standard genome sequencing and annotation.</title>
        <authorList>
            <consortium name="The Broad Institute Genomics Platform"/>
            <consortium name="The Broad Institute Genome Sequencing Center for Infectious Disease"/>
            <person name="Wu L."/>
            <person name="Ma J."/>
        </authorList>
    </citation>
    <scope>NUCLEOTIDE SEQUENCE [LARGE SCALE GENOMIC DNA]</scope>
    <source>
        <strain evidence="6">KCTC 42456</strain>
    </source>
</reference>
<accession>A0ABW5TS64</accession>